<keyword evidence="3" id="KW-0813">Transport</keyword>
<dbReference type="InterPro" id="IPR036168">
    <property type="entry name" value="AP2_Mu_C_sf"/>
</dbReference>
<dbReference type="InterPro" id="IPR050431">
    <property type="entry name" value="Adaptor_comp_med_subunit"/>
</dbReference>
<dbReference type="PROSITE" id="PS00990">
    <property type="entry name" value="CLAT_ADAPTOR_M_1"/>
    <property type="match status" value="1"/>
</dbReference>
<dbReference type="EMBL" id="CAJVQA010013567">
    <property type="protein sequence ID" value="CAG8725263.1"/>
    <property type="molecule type" value="Genomic_DNA"/>
</dbReference>
<evidence type="ECO:0000256" key="3">
    <source>
        <dbReference type="ARBA" id="ARBA00022448"/>
    </source>
</evidence>
<evidence type="ECO:0000256" key="1">
    <source>
        <dbReference type="ARBA" id="ARBA00004236"/>
    </source>
</evidence>
<comment type="subcellular location">
    <subcellularLocation>
        <location evidence="1">Cell membrane</location>
    </subcellularLocation>
    <subcellularLocation>
        <location evidence="2">Membrane</location>
        <location evidence="2">Coated pit</location>
        <topology evidence="2">Peripheral membrane protein</topology>
        <orientation evidence="2">Cytoplasmic side</orientation>
    </subcellularLocation>
</comment>
<dbReference type="CDD" id="cd14836">
    <property type="entry name" value="AP2_Mu_N"/>
    <property type="match status" value="1"/>
</dbReference>
<dbReference type="PRINTS" id="PR00314">
    <property type="entry name" value="CLATHRINADPT"/>
</dbReference>
<dbReference type="GO" id="GO:0006897">
    <property type="term" value="P:endocytosis"/>
    <property type="evidence" value="ECO:0007669"/>
    <property type="project" value="UniProtKB-KW"/>
</dbReference>
<evidence type="ECO:0000256" key="7">
    <source>
        <dbReference type="ARBA" id="ARBA00023136"/>
    </source>
</evidence>
<comment type="caution">
    <text evidence="12">The sequence shown here is derived from an EMBL/GenBank/DDBJ whole genome shotgun (WGS) entry which is preliminary data.</text>
</comment>
<keyword evidence="7 10" id="KW-0472">Membrane</keyword>
<dbReference type="FunFam" id="3.30.450.60:FF:000002">
    <property type="entry name" value="AP-2 complex subunit mu, putative"/>
    <property type="match status" value="1"/>
</dbReference>
<proteinExistence type="predicted"/>
<evidence type="ECO:0000256" key="5">
    <source>
        <dbReference type="ARBA" id="ARBA00022583"/>
    </source>
</evidence>
<evidence type="ECO:0000256" key="6">
    <source>
        <dbReference type="ARBA" id="ARBA00022927"/>
    </source>
</evidence>
<feature type="domain" description="MHD" evidence="11">
    <location>
        <begin position="169"/>
        <end position="427"/>
    </location>
</feature>
<dbReference type="InterPro" id="IPR043512">
    <property type="entry name" value="Mu2_C"/>
</dbReference>
<dbReference type="SUPFAM" id="SSF49447">
    <property type="entry name" value="Second domain of Mu2 adaptin subunit (ap50) of ap2 adaptor"/>
    <property type="match status" value="1"/>
</dbReference>
<keyword evidence="10" id="KW-1133">Transmembrane helix</keyword>
<name>A0A9N9I8M8_9GLOM</name>
<dbReference type="SUPFAM" id="SSF64356">
    <property type="entry name" value="SNARE-like"/>
    <property type="match status" value="1"/>
</dbReference>
<dbReference type="InterPro" id="IPR022775">
    <property type="entry name" value="AP_mu_sigma_su"/>
</dbReference>
<accession>A0A9N9I8M8</accession>
<dbReference type="GO" id="GO:0006886">
    <property type="term" value="P:intracellular protein transport"/>
    <property type="evidence" value="ECO:0007669"/>
    <property type="project" value="InterPro"/>
</dbReference>
<dbReference type="PROSITE" id="PS51072">
    <property type="entry name" value="MHD"/>
    <property type="match status" value="1"/>
</dbReference>
<protein>
    <submittedName>
        <fullName evidence="12">23620_t:CDS:1</fullName>
    </submittedName>
</protein>
<dbReference type="AlphaFoldDB" id="A0A9N9I8M8"/>
<reference evidence="12" key="1">
    <citation type="submission" date="2021-06" db="EMBL/GenBank/DDBJ databases">
        <authorList>
            <person name="Kallberg Y."/>
            <person name="Tangrot J."/>
            <person name="Rosling A."/>
        </authorList>
    </citation>
    <scope>NUCLEOTIDE SEQUENCE</scope>
    <source>
        <strain evidence="12">FL966</strain>
    </source>
</reference>
<evidence type="ECO:0000313" key="13">
    <source>
        <dbReference type="Proteomes" id="UP000789759"/>
    </source>
</evidence>
<dbReference type="InterPro" id="IPR011012">
    <property type="entry name" value="Longin-like_dom_sf"/>
</dbReference>
<dbReference type="CDD" id="cd09251">
    <property type="entry name" value="AP-2_Mu2_Cterm"/>
    <property type="match status" value="1"/>
</dbReference>
<dbReference type="GO" id="GO:0030131">
    <property type="term" value="C:clathrin adaptor complex"/>
    <property type="evidence" value="ECO:0007669"/>
    <property type="project" value="InterPro"/>
</dbReference>
<dbReference type="Pfam" id="PF00928">
    <property type="entry name" value="Adap_comp_sub"/>
    <property type="match status" value="1"/>
</dbReference>
<feature type="compositionally biased region" description="Polar residues" evidence="9">
    <location>
        <begin position="485"/>
        <end position="498"/>
    </location>
</feature>
<dbReference type="OrthoDB" id="10259133at2759"/>
<gene>
    <name evidence="12" type="ORF">CPELLU_LOCUS13143</name>
</gene>
<dbReference type="Gene3D" id="2.60.40.1170">
    <property type="entry name" value="Mu homology domain, subdomain B"/>
    <property type="match status" value="2"/>
</dbReference>
<dbReference type="Pfam" id="PF01217">
    <property type="entry name" value="Clat_adaptor_s"/>
    <property type="match status" value="1"/>
</dbReference>
<keyword evidence="5" id="KW-0254">Endocytosis</keyword>
<evidence type="ECO:0000256" key="4">
    <source>
        <dbReference type="ARBA" id="ARBA00022475"/>
    </source>
</evidence>
<dbReference type="Proteomes" id="UP000789759">
    <property type="component" value="Unassembled WGS sequence"/>
</dbReference>
<feature type="compositionally biased region" description="Low complexity" evidence="9">
    <location>
        <begin position="499"/>
        <end position="513"/>
    </location>
</feature>
<evidence type="ECO:0000259" key="11">
    <source>
        <dbReference type="PROSITE" id="PS51072"/>
    </source>
</evidence>
<dbReference type="InterPro" id="IPR028565">
    <property type="entry name" value="MHD"/>
</dbReference>
<evidence type="ECO:0000256" key="9">
    <source>
        <dbReference type="SAM" id="MobiDB-lite"/>
    </source>
</evidence>
<dbReference type="InterPro" id="IPR001392">
    <property type="entry name" value="Clathrin_mu"/>
</dbReference>
<keyword evidence="4" id="KW-1003">Cell membrane</keyword>
<dbReference type="Gene3D" id="3.30.450.60">
    <property type="match status" value="1"/>
</dbReference>
<dbReference type="PANTHER" id="PTHR10529">
    <property type="entry name" value="AP COMPLEX SUBUNIT MU"/>
    <property type="match status" value="1"/>
</dbReference>
<dbReference type="GO" id="GO:0005905">
    <property type="term" value="C:clathrin-coated pit"/>
    <property type="evidence" value="ECO:0007669"/>
    <property type="project" value="UniProtKB-KW"/>
</dbReference>
<dbReference type="InterPro" id="IPR018240">
    <property type="entry name" value="Clathrin_mu_CS"/>
</dbReference>
<keyword evidence="6" id="KW-0653">Protein transport</keyword>
<evidence type="ECO:0000313" key="12">
    <source>
        <dbReference type="EMBL" id="CAG8725263.1"/>
    </source>
</evidence>
<dbReference type="InterPro" id="IPR043532">
    <property type="entry name" value="AP2_Mu_N"/>
</dbReference>
<keyword evidence="8" id="KW-0168">Coated pit</keyword>
<organism evidence="12 13">
    <name type="scientific">Cetraspora pellucida</name>
    <dbReference type="NCBI Taxonomy" id="1433469"/>
    <lineage>
        <taxon>Eukaryota</taxon>
        <taxon>Fungi</taxon>
        <taxon>Fungi incertae sedis</taxon>
        <taxon>Mucoromycota</taxon>
        <taxon>Glomeromycotina</taxon>
        <taxon>Glomeromycetes</taxon>
        <taxon>Diversisporales</taxon>
        <taxon>Gigasporaceae</taxon>
        <taxon>Cetraspora</taxon>
    </lineage>
</organism>
<keyword evidence="10" id="KW-0812">Transmembrane</keyword>
<dbReference type="GO" id="GO:0005886">
    <property type="term" value="C:plasma membrane"/>
    <property type="evidence" value="ECO:0007669"/>
    <property type="project" value="UniProtKB-SubCell"/>
</dbReference>
<keyword evidence="13" id="KW-1185">Reference proteome</keyword>
<feature type="region of interest" description="Disordered" evidence="9">
    <location>
        <begin position="480"/>
        <end position="543"/>
    </location>
</feature>
<sequence>MISAFFIYNQKGEVLISRLYRQDLKRSVADIFRIQVISNTDIRSPIVTLGSTSFFHVRHENLFIVAVTKCNANAALVFEFCYRLVNIGKAYFGKLDEEAVKNNFVLVYELLDEVLDFGYPQNSETDTLKLYITTEGVKSERALKEDSSKITIQATGATSWRRPDIKYRKNEAFIDVIESINLLMSAKGTTLRADVSGQIMMRAYLSGTPECKFGLNDKLLLEKDTSNKGMARKSTAVEIDDCQFHQCVKLGKFDSDRTISFVPPDGEFELMRYRTTENVILPFRVHPVVNEIGKSRVEYRVTVKANFSPKLYANNVLIKIPTPLNTANINVRVASGKAKYVPAENAIVWKIPRFQGQYEAMLSGDAELSAMTVKKAWSRPPISMDFQVLMFTSSGLLVRFLKVFEKSNYTSVKWVRYMTKAGSYQIRRISNKKNKKQSSTLYKMTGNYAEEELQSVSCLEQQISSFACFHPLHNNRFYEDGRSNAGYNSNQQQHTTGAPYQNSSSQSGYPSSQANLPHLSGYDRKDNSNPKYLPPGQASYEPLDSYSEDKEMLPTAGYSAVAPQTTGPKPPENYDTQKISDFEDEPKPEAKHGGLMKFFCCGSRTSCAKTCGIICCILLLIIVGIVAAVLLLGRVPSVDFLGVTDSPTGAQPYVKKTSGFDFNFGLRIQVSNPNIIGATFSMIKAVAYYPSPNSQKLIGPIGGGNLTNVNIPSKSNNTIIFPFAVNYDASIDPGFSILLDIANKCGLTGGSKSKLAINYTLTLSFNVLFIPLSPSFDKTANIDCPIQDGQIPNIPGFNISQAASDFSNKASKIKRFMPLPLL</sequence>
<evidence type="ECO:0000256" key="8">
    <source>
        <dbReference type="ARBA" id="ARBA00023176"/>
    </source>
</evidence>
<evidence type="ECO:0000256" key="10">
    <source>
        <dbReference type="SAM" id="Phobius"/>
    </source>
</evidence>
<feature type="transmembrane region" description="Helical" evidence="10">
    <location>
        <begin position="611"/>
        <end position="632"/>
    </location>
</feature>
<evidence type="ECO:0000256" key="2">
    <source>
        <dbReference type="ARBA" id="ARBA00004277"/>
    </source>
</evidence>